<evidence type="ECO:0000259" key="10">
    <source>
        <dbReference type="Pfam" id="PF02823"/>
    </source>
</evidence>
<dbReference type="InterPro" id="IPR001469">
    <property type="entry name" value="ATP_synth_F1_dsu/esu"/>
</dbReference>
<dbReference type="InterPro" id="IPR036771">
    <property type="entry name" value="ATPsynth_dsu/esu_N"/>
</dbReference>
<dbReference type="Gene3D" id="2.60.15.10">
    <property type="entry name" value="F0F1 ATP synthase delta/epsilon subunit, N-terminal"/>
    <property type="match status" value="1"/>
</dbReference>
<sequence>MAMTTHVDIVSAEREVWSGKATMVFAPGVMGELGIAPRHTPLLTMLKAGEVRVRGENGEDESYFISGGMLEVQPHVVTILSDTAVRADDLDEAEAIEAKKRAEDAMQDKNSEMDYARASALLAEAAAMVETIKKVRGRR</sequence>
<evidence type="ECO:0000256" key="5">
    <source>
        <dbReference type="ARBA" id="ARBA00023065"/>
    </source>
</evidence>
<dbReference type="Gene3D" id="1.20.5.440">
    <property type="entry name" value="ATP synthase delta/epsilon subunit, C-terminal domain"/>
    <property type="match status" value="1"/>
</dbReference>
<dbReference type="AlphaFoldDB" id="A0A3B0XAK5"/>
<evidence type="ECO:0000256" key="6">
    <source>
        <dbReference type="ARBA" id="ARBA00023136"/>
    </source>
</evidence>
<dbReference type="EMBL" id="UOFI01000014">
    <property type="protein sequence ID" value="VAW61620.1"/>
    <property type="molecule type" value="Genomic_DNA"/>
</dbReference>
<dbReference type="GO" id="GO:0046933">
    <property type="term" value="F:proton-transporting ATP synthase activity, rotational mechanism"/>
    <property type="evidence" value="ECO:0007669"/>
    <property type="project" value="InterPro"/>
</dbReference>
<reference evidence="11" key="1">
    <citation type="submission" date="2018-06" db="EMBL/GenBank/DDBJ databases">
        <authorList>
            <person name="Zhirakovskaya E."/>
        </authorList>
    </citation>
    <scope>NUCLEOTIDE SEQUENCE</scope>
</reference>
<dbReference type="HAMAP" id="MF_00530">
    <property type="entry name" value="ATP_synth_epsil_bac"/>
    <property type="match status" value="1"/>
</dbReference>
<dbReference type="PANTHER" id="PTHR13822:SF10">
    <property type="entry name" value="ATP SYNTHASE EPSILON CHAIN, CHLOROPLASTIC"/>
    <property type="match status" value="1"/>
</dbReference>
<evidence type="ECO:0000256" key="8">
    <source>
        <dbReference type="ARBA" id="ARBA00023310"/>
    </source>
</evidence>
<organism evidence="11">
    <name type="scientific">hydrothermal vent metagenome</name>
    <dbReference type="NCBI Taxonomy" id="652676"/>
    <lineage>
        <taxon>unclassified sequences</taxon>
        <taxon>metagenomes</taxon>
        <taxon>ecological metagenomes</taxon>
    </lineage>
</organism>
<comment type="similarity">
    <text evidence="2">Belongs to the ATPase epsilon chain family.</text>
</comment>
<dbReference type="NCBIfam" id="NF001847">
    <property type="entry name" value="PRK00571.1-4"/>
    <property type="match status" value="1"/>
</dbReference>
<feature type="domain" description="ATP synthase epsilon subunit C-terminal" evidence="9">
    <location>
        <begin position="88"/>
        <end position="127"/>
    </location>
</feature>
<dbReference type="GO" id="GO:0045259">
    <property type="term" value="C:proton-transporting ATP synthase complex"/>
    <property type="evidence" value="ECO:0007669"/>
    <property type="project" value="UniProtKB-KW"/>
</dbReference>
<evidence type="ECO:0000256" key="1">
    <source>
        <dbReference type="ARBA" id="ARBA00004202"/>
    </source>
</evidence>
<keyword evidence="8" id="KW-0066">ATP synthesis</keyword>
<protein>
    <submittedName>
        <fullName evidence="11">ATP synthase epsilon chain</fullName>
        <ecNumber evidence="11">3.6.3.14</ecNumber>
    </submittedName>
</protein>
<dbReference type="CDD" id="cd12152">
    <property type="entry name" value="F1-ATPase_delta"/>
    <property type="match status" value="1"/>
</dbReference>
<evidence type="ECO:0000259" key="9">
    <source>
        <dbReference type="Pfam" id="PF00401"/>
    </source>
</evidence>
<evidence type="ECO:0000256" key="4">
    <source>
        <dbReference type="ARBA" id="ARBA00022475"/>
    </source>
</evidence>
<keyword evidence="4" id="KW-1003">Cell membrane</keyword>
<comment type="subcellular location">
    <subcellularLocation>
        <location evidence="1">Cell membrane</location>
        <topology evidence="1">Peripheral membrane protein</topology>
    </subcellularLocation>
</comment>
<gene>
    <name evidence="11" type="ORF">MNBD_GAMMA09-3834</name>
</gene>
<accession>A0A3B0XAK5</accession>
<feature type="domain" description="ATP synthase F1 complex delta/epsilon subunit N-terminal" evidence="10">
    <location>
        <begin position="6"/>
        <end position="84"/>
    </location>
</feature>
<evidence type="ECO:0000256" key="3">
    <source>
        <dbReference type="ARBA" id="ARBA00022448"/>
    </source>
</evidence>
<dbReference type="EC" id="3.6.3.14" evidence="11"/>
<dbReference type="SUPFAM" id="SSF51344">
    <property type="entry name" value="Epsilon subunit of F1F0-ATP synthase N-terminal domain"/>
    <property type="match status" value="1"/>
</dbReference>
<dbReference type="InterPro" id="IPR036794">
    <property type="entry name" value="ATP_F1_dsu/esu_C_sf"/>
</dbReference>
<keyword evidence="5" id="KW-0406">Ion transport</keyword>
<dbReference type="InterPro" id="IPR020546">
    <property type="entry name" value="ATP_synth_F1_dsu/esu_N"/>
</dbReference>
<dbReference type="PANTHER" id="PTHR13822">
    <property type="entry name" value="ATP SYNTHASE DELTA/EPSILON CHAIN"/>
    <property type="match status" value="1"/>
</dbReference>
<dbReference type="InterPro" id="IPR020547">
    <property type="entry name" value="ATP_synth_F1_esu_C"/>
</dbReference>
<dbReference type="NCBIfam" id="NF009977">
    <property type="entry name" value="PRK13442.1"/>
    <property type="match status" value="1"/>
</dbReference>
<keyword evidence="3" id="KW-0813">Transport</keyword>
<dbReference type="NCBIfam" id="TIGR01216">
    <property type="entry name" value="ATP_synt_epsi"/>
    <property type="match status" value="1"/>
</dbReference>
<dbReference type="Pfam" id="PF00401">
    <property type="entry name" value="ATP-synt_DE"/>
    <property type="match status" value="1"/>
</dbReference>
<evidence type="ECO:0000313" key="11">
    <source>
        <dbReference type="EMBL" id="VAW61620.1"/>
    </source>
</evidence>
<keyword evidence="6" id="KW-0472">Membrane</keyword>
<proteinExistence type="inferred from homology"/>
<dbReference type="GO" id="GO:0005886">
    <property type="term" value="C:plasma membrane"/>
    <property type="evidence" value="ECO:0007669"/>
    <property type="project" value="UniProtKB-SubCell"/>
</dbReference>
<name>A0A3B0XAK5_9ZZZZ</name>
<dbReference type="SUPFAM" id="SSF46604">
    <property type="entry name" value="Epsilon subunit of F1F0-ATP synthase C-terminal domain"/>
    <property type="match status" value="1"/>
</dbReference>
<dbReference type="GO" id="GO:0016787">
    <property type="term" value="F:hydrolase activity"/>
    <property type="evidence" value="ECO:0007669"/>
    <property type="project" value="UniProtKB-KW"/>
</dbReference>
<evidence type="ECO:0000256" key="7">
    <source>
        <dbReference type="ARBA" id="ARBA00023196"/>
    </source>
</evidence>
<keyword evidence="7" id="KW-0139">CF(1)</keyword>
<dbReference type="FunFam" id="2.60.15.10:FF:000001">
    <property type="entry name" value="ATP synthase epsilon chain"/>
    <property type="match status" value="1"/>
</dbReference>
<keyword evidence="11" id="KW-0378">Hydrolase</keyword>
<dbReference type="Pfam" id="PF02823">
    <property type="entry name" value="ATP-synt_DE_N"/>
    <property type="match status" value="1"/>
</dbReference>
<evidence type="ECO:0000256" key="2">
    <source>
        <dbReference type="ARBA" id="ARBA00005712"/>
    </source>
</evidence>